<keyword evidence="11" id="KW-1185">Reference proteome</keyword>
<feature type="compositionally biased region" description="Low complexity" evidence="8">
    <location>
        <begin position="272"/>
        <end position="284"/>
    </location>
</feature>
<evidence type="ECO:0000313" key="10">
    <source>
        <dbReference type="EMBL" id="CAD6272996.1"/>
    </source>
</evidence>
<dbReference type="Gene3D" id="3.40.50.300">
    <property type="entry name" value="P-loop containing nucleotide triphosphate hydrolases"/>
    <property type="match status" value="1"/>
</dbReference>
<dbReference type="InterPro" id="IPR011012">
    <property type="entry name" value="Longin-like_dom_sf"/>
</dbReference>
<dbReference type="InterPro" id="IPR003593">
    <property type="entry name" value="AAA+_ATPase"/>
</dbReference>
<dbReference type="GO" id="GO:0003924">
    <property type="term" value="F:GTPase activity"/>
    <property type="evidence" value="ECO:0007669"/>
    <property type="project" value="InterPro"/>
</dbReference>
<dbReference type="GO" id="GO:0005047">
    <property type="term" value="F:signal recognition particle binding"/>
    <property type="evidence" value="ECO:0007669"/>
    <property type="project" value="InterPro"/>
</dbReference>
<dbReference type="SUPFAM" id="SSF64356">
    <property type="entry name" value="SNARE-like"/>
    <property type="match status" value="1"/>
</dbReference>
<sequence>MAGADFLASPPRALRQIHGEDRLRQLHTRRLLALAAAVGDESASLHAGALDVAVGARAAAAAPRHLLLLGRGGAGGLAAGKMLEELLIFTRGGLIRGGGGKGSPVDELIRGRAHPQLPPRGADGKRALKWAFHNWLGLVFVAVYRRVLRLLYVDDLLAAVRAEFTRVYHPKRTSYDGFGDVFRQPHLEAQARAEEMSRPNKQKPVDAAPPRRPRPQPVVHNAPGDSESDGNGDGDGSKQDDASDGVSGEKEEKEDGQAFDLSFFSNLRTRFTHSNKNNTNTNKPTNKDVNKRKTPRDWNNNGHSDKKLDFSDPADESKRTDNARVNQGQSKIDLAETVEDGPRTKGWFSSVFQSIAGGNSVIKRPDLQPALKALKDRLMTKNVAEEIAEKLCESDAASLEGKKQGSFTSTASTVQAAMEAALVRILTPSRSIDVLRDVHADKDSGRPYVIVFVGVNGVGKSTNLAKVAYWLLQHDLTVTLAACDTFRSGAVEQLRTHARRLQIPVFEKGYQRDPAVVAKQAIEEATRSRSDVVLVDTAGRMQDSEPLMRALSKLNSPDLVLFVGEALVGNDAVDQLTQFNQKLADLSAVPAKKRLIDGILLSKFDTVDDKVGAALSMVYVSGAPVMFVGCGQSYTDLKKLNAKSIVNTLLK</sequence>
<dbReference type="Pfam" id="PF04086">
    <property type="entry name" value="SRP-alpha_N"/>
    <property type="match status" value="1"/>
</dbReference>
<dbReference type="InterPro" id="IPR036225">
    <property type="entry name" value="SRP/SRP_N"/>
</dbReference>
<evidence type="ECO:0000256" key="4">
    <source>
        <dbReference type="ARBA" id="ARBA00022824"/>
    </source>
</evidence>
<dbReference type="InterPro" id="IPR042101">
    <property type="entry name" value="SRP54_N_sf"/>
</dbReference>
<dbReference type="OrthoDB" id="1727884at2759"/>
<dbReference type="GO" id="GO:0005785">
    <property type="term" value="C:signal recognition particle receptor complex"/>
    <property type="evidence" value="ECO:0007669"/>
    <property type="project" value="InterPro"/>
</dbReference>
<keyword evidence="5" id="KW-0342">GTP-binding</keyword>
<evidence type="ECO:0000256" key="1">
    <source>
        <dbReference type="ARBA" id="ARBA00004397"/>
    </source>
</evidence>
<feature type="compositionally biased region" description="Basic and acidic residues" evidence="8">
    <location>
        <begin position="235"/>
        <end position="256"/>
    </location>
</feature>
<dbReference type="PANTHER" id="PTHR43134">
    <property type="entry name" value="SIGNAL RECOGNITION PARTICLE RECEPTOR SUBUNIT ALPHA"/>
    <property type="match status" value="1"/>
</dbReference>
<comment type="caution">
    <text evidence="10">The sequence shown here is derived from an EMBL/GenBank/DDBJ whole genome shotgun (WGS) entry which is preliminary data.</text>
</comment>
<evidence type="ECO:0000256" key="8">
    <source>
        <dbReference type="SAM" id="MobiDB-lite"/>
    </source>
</evidence>
<dbReference type="SMART" id="SM00382">
    <property type="entry name" value="AAA"/>
    <property type="match status" value="1"/>
</dbReference>
<keyword evidence="3" id="KW-0547">Nucleotide-binding</keyword>
<feature type="region of interest" description="Disordered" evidence="8">
    <location>
        <begin position="190"/>
        <end position="338"/>
    </location>
</feature>
<feature type="domain" description="SRP54-type proteins GTP-binding" evidence="9">
    <location>
        <begin position="624"/>
        <end position="637"/>
    </location>
</feature>
<dbReference type="CDD" id="cd14826">
    <property type="entry name" value="SR_alpha_SRX"/>
    <property type="match status" value="1"/>
</dbReference>
<dbReference type="SUPFAM" id="SSF47364">
    <property type="entry name" value="Domain of the SRP/SRP receptor G-proteins"/>
    <property type="match status" value="1"/>
</dbReference>
<comment type="subcellular location">
    <subcellularLocation>
        <location evidence="1">Endoplasmic reticulum membrane</location>
        <topology evidence="1">Peripheral membrane protein</topology>
        <orientation evidence="1">Cytoplasmic side</orientation>
    </subcellularLocation>
</comment>
<dbReference type="Pfam" id="PF00448">
    <property type="entry name" value="SRP54"/>
    <property type="match status" value="1"/>
</dbReference>
<dbReference type="EMBL" id="CAJGYO010000016">
    <property type="protein sequence ID" value="CAD6272996.1"/>
    <property type="molecule type" value="Genomic_DNA"/>
</dbReference>
<dbReference type="InterPro" id="IPR013822">
    <property type="entry name" value="Signal_recog_particl_SRP54_hlx"/>
</dbReference>
<dbReference type="PANTHER" id="PTHR43134:SF6">
    <property type="entry name" value="SRP54-TYPE PROTEINS GTP-BINDING DOMAIN-CONTAINING PROTEIN"/>
    <property type="match status" value="1"/>
</dbReference>
<protein>
    <recommendedName>
        <fullName evidence="9">SRP54-type proteins GTP-binding domain-containing protein</fullName>
    </recommendedName>
</protein>
<evidence type="ECO:0000256" key="2">
    <source>
        <dbReference type="ARBA" id="ARBA00008531"/>
    </source>
</evidence>
<comment type="similarity">
    <text evidence="2">Belongs to the GTP-binding SRP family.</text>
</comment>
<evidence type="ECO:0000256" key="5">
    <source>
        <dbReference type="ARBA" id="ARBA00023134"/>
    </source>
</evidence>
<keyword evidence="7" id="KW-0675">Receptor</keyword>
<dbReference type="Gene3D" id="3.30.450.60">
    <property type="match status" value="1"/>
</dbReference>
<evidence type="ECO:0000256" key="3">
    <source>
        <dbReference type="ARBA" id="ARBA00022741"/>
    </source>
</evidence>
<dbReference type="CDD" id="cd17876">
    <property type="entry name" value="SRalpha_C"/>
    <property type="match status" value="1"/>
</dbReference>
<dbReference type="PROSITE" id="PS00300">
    <property type="entry name" value="SRP54"/>
    <property type="match status" value="1"/>
</dbReference>
<dbReference type="Proteomes" id="UP000604825">
    <property type="component" value="Unassembled WGS sequence"/>
</dbReference>
<evidence type="ECO:0000256" key="6">
    <source>
        <dbReference type="ARBA" id="ARBA00023136"/>
    </source>
</evidence>
<reference evidence="10" key="1">
    <citation type="submission" date="2020-10" db="EMBL/GenBank/DDBJ databases">
        <authorList>
            <person name="Han B."/>
            <person name="Lu T."/>
            <person name="Zhao Q."/>
            <person name="Huang X."/>
            <person name="Zhao Y."/>
        </authorList>
    </citation>
    <scope>NUCLEOTIDE SEQUENCE</scope>
</reference>
<keyword evidence="6" id="KW-0472">Membrane</keyword>
<proteinExistence type="inferred from homology"/>
<feature type="compositionally biased region" description="Basic and acidic residues" evidence="8">
    <location>
        <begin position="303"/>
        <end position="322"/>
    </location>
</feature>
<evidence type="ECO:0000313" key="11">
    <source>
        <dbReference type="Proteomes" id="UP000604825"/>
    </source>
</evidence>
<dbReference type="FunFam" id="3.40.50.300:FF:000188">
    <property type="entry name" value="signal recognition particle receptor subunit alpha"/>
    <property type="match status" value="1"/>
</dbReference>
<accession>A0A811RTE0</accession>
<dbReference type="GO" id="GO:0005525">
    <property type="term" value="F:GTP binding"/>
    <property type="evidence" value="ECO:0007669"/>
    <property type="project" value="UniProtKB-KW"/>
</dbReference>
<dbReference type="SMART" id="SM00962">
    <property type="entry name" value="SRP54"/>
    <property type="match status" value="1"/>
</dbReference>
<dbReference type="Gene3D" id="1.20.120.140">
    <property type="entry name" value="Signal recognition particle SRP54, nucleotide-binding domain"/>
    <property type="match status" value="1"/>
</dbReference>
<organism evidence="10 11">
    <name type="scientific">Miscanthus lutarioriparius</name>
    <dbReference type="NCBI Taxonomy" id="422564"/>
    <lineage>
        <taxon>Eukaryota</taxon>
        <taxon>Viridiplantae</taxon>
        <taxon>Streptophyta</taxon>
        <taxon>Embryophyta</taxon>
        <taxon>Tracheophyta</taxon>
        <taxon>Spermatophyta</taxon>
        <taxon>Magnoliopsida</taxon>
        <taxon>Liliopsida</taxon>
        <taxon>Poales</taxon>
        <taxon>Poaceae</taxon>
        <taxon>PACMAD clade</taxon>
        <taxon>Panicoideae</taxon>
        <taxon>Andropogonodae</taxon>
        <taxon>Andropogoneae</taxon>
        <taxon>Saccharinae</taxon>
        <taxon>Miscanthus</taxon>
    </lineage>
</organism>
<evidence type="ECO:0000256" key="7">
    <source>
        <dbReference type="ARBA" id="ARBA00023170"/>
    </source>
</evidence>
<dbReference type="InterPro" id="IPR007222">
    <property type="entry name" value="Sig_recog_particle_rcpt_asu_N"/>
</dbReference>
<evidence type="ECO:0000259" key="9">
    <source>
        <dbReference type="PROSITE" id="PS00300"/>
    </source>
</evidence>
<gene>
    <name evidence="10" type="ORF">NCGR_LOCUS56265</name>
</gene>
<dbReference type="FunFam" id="1.20.120.140:FF:000007">
    <property type="entry name" value="Signal recognition particle receptor subunit alpha"/>
    <property type="match status" value="1"/>
</dbReference>
<dbReference type="InterPro" id="IPR000897">
    <property type="entry name" value="SRP54_GTPase_dom"/>
</dbReference>
<dbReference type="SUPFAM" id="SSF52540">
    <property type="entry name" value="P-loop containing nucleoside triphosphate hydrolases"/>
    <property type="match status" value="1"/>
</dbReference>
<keyword evidence="4" id="KW-0256">Endoplasmic reticulum</keyword>
<dbReference type="GO" id="GO:0006614">
    <property type="term" value="P:SRP-dependent cotranslational protein targeting to membrane"/>
    <property type="evidence" value="ECO:0007669"/>
    <property type="project" value="InterPro"/>
</dbReference>
<dbReference type="Pfam" id="PF02881">
    <property type="entry name" value="SRP54_N"/>
    <property type="match status" value="1"/>
</dbReference>
<dbReference type="GO" id="GO:0006886">
    <property type="term" value="P:intracellular protein transport"/>
    <property type="evidence" value="ECO:0007669"/>
    <property type="project" value="InterPro"/>
</dbReference>
<dbReference type="InterPro" id="IPR027417">
    <property type="entry name" value="P-loop_NTPase"/>
</dbReference>
<name>A0A811RTE0_9POAL</name>
<dbReference type="AlphaFoldDB" id="A0A811RTE0"/>